<keyword evidence="7" id="KW-1185">Reference proteome</keyword>
<feature type="domain" description="Tyrosine specific protein phosphatases" evidence="5">
    <location>
        <begin position="87"/>
        <end position="152"/>
    </location>
</feature>
<reference evidence="6 7" key="1">
    <citation type="journal article" date="2013" name="J. Virol.">
        <title>New Insights into the Evolution of Entomopoxvirinae from the Complete Genome Sequences of Four Entomopoxviruses Infecting Adoxophyes honmai, Choristoneura biennis, Choristoneura rosaceana, and Mythimna separata.</title>
        <authorList>
            <person name="Theze J."/>
            <person name="Takatsuka J."/>
            <person name="Li Z."/>
            <person name="Gallais J."/>
            <person name="Doucet D."/>
            <person name="Arif B."/>
            <person name="Nakai M."/>
            <person name="Herniou E.A."/>
        </authorList>
    </citation>
    <scope>NUCLEOTIDE SEQUENCE [LARGE SCALE GENOMIC DNA]</scope>
</reference>
<dbReference type="Pfam" id="PF00782">
    <property type="entry name" value="DSPc"/>
    <property type="match status" value="1"/>
</dbReference>
<dbReference type="InterPro" id="IPR000387">
    <property type="entry name" value="Tyr_Pase_dom"/>
</dbReference>
<gene>
    <name evidence="6" type="ORF">MYSEV_271</name>
</gene>
<dbReference type="InterPro" id="IPR016130">
    <property type="entry name" value="Tyr_Pase_AS"/>
</dbReference>
<dbReference type="InterPro" id="IPR051029">
    <property type="entry name" value="mRNA_Capping_Enz/RNA_Phosphat"/>
</dbReference>
<name>A0A916NYT1_9POXV</name>
<evidence type="ECO:0000313" key="7">
    <source>
        <dbReference type="Proteomes" id="UP000792671"/>
    </source>
</evidence>
<dbReference type="PROSITE" id="PS50056">
    <property type="entry name" value="TYR_PHOSPHATASE_2"/>
    <property type="match status" value="1"/>
</dbReference>
<dbReference type="InterPro" id="IPR029021">
    <property type="entry name" value="Prot-tyrosine_phosphatase-like"/>
</dbReference>
<dbReference type="GO" id="GO:0004484">
    <property type="term" value="F:mRNA guanylyltransferase activity"/>
    <property type="evidence" value="ECO:0007669"/>
    <property type="project" value="TreeGrafter"/>
</dbReference>
<evidence type="ECO:0000259" key="4">
    <source>
        <dbReference type="PROSITE" id="PS50054"/>
    </source>
</evidence>
<dbReference type="InterPro" id="IPR000340">
    <property type="entry name" value="Dual-sp_phosphatase_cat-dom"/>
</dbReference>
<dbReference type="InterPro" id="IPR020422">
    <property type="entry name" value="TYR_PHOSPHATASE_DUAL_dom"/>
</dbReference>
<accession>A0A916NYT1</accession>
<dbReference type="GO" id="GO:0006370">
    <property type="term" value="P:7-methylguanosine mRNA capping"/>
    <property type="evidence" value="ECO:0007669"/>
    <property type="project" value="TreeGrafter"/>
</dbReference>
<keyword evidence="2" id="KW-0904">Protein phosphatase</keyword>
<dbReference type="Gene3D" id="3.90.190.10">
    <property type="entry name" value="Protein tyrosine phosphatase superfamily"/>
    <property type="match status" value="1"/>
</dbReference>
<dbReference type="SUPFAM" id="SSF52799">
    <property type="entry name" value="(Phosphotyrosine protein) phosphatases II"/>
    <property type="match status" value="1"/>
</dbReference>
<organism evidence="6 7">
    <name type="scientific">Mythimna separata entomopoxvirus 'L'</name>
    <dbReference type="NCBI Taxonomy" id="1293572"/>
    <lineage>
        <taxon>Viruses</taxon>
        <taxon>Varidnaviria</taxon>
        <taxon>Bamfordvirae</taxon>
        <taxon>Nucleocytoviricota</taxon>
        <taxon>Pokkesviricetes</taxon>
        <taxon>Chitovirales</taxon>
        <taxon>Poxviridae</taxon>
        <taxon>Entomopoxvirinae</taxon>
        <taxon>Betaentomopoxvirus</taxon>
        <taxon>Betaentomopoxvirus mseparata</taxon>
        <taxon>Mythimna separata entomopoxvirus</taxon>
    </lineage>
</organism>
<evidence type="ECO:0000313" key="6">
    <source>
        <dbReference type="EMBL" id="CCU56469.1"/>
    </source>
</evidence>
<dbReference type="OrthoDB" id="19099at10239"/>
<dbReference type="EMBL" id="HF679134">
    <property type="protein sequence ID" value="CCU56469.1"/>
    <property type="molecule type" value="Genomic_DNA"/>
</dbReference>
<dbReference type="RefSeq" id="YP_008003788.1">
    <property type="nucleotide sequence ID" value="NC_021246.1"/>
</dbReference>
<evidence type="ECO:0000256" key="3">
    <source>
        <dbReference type="ARBA" id="ARBA00047339"/>
    </source>
</evidence>
<sequence>MVPYNWNDYNSYGTIITSINTICFKVPCDNTEWNIEKLLEKFPNIKIIIDLRYSVGCYNPNYVEKLGIKYIKIPIKGQNLPSNKNINKFFNVLDNSIKDNKLVGVHCVHGVNRTGYMICKYMMYKFNITAYIAIKIFETHRKHNINRNIYITNL</sequence>
<protein>
    <submittedName>
        <fullName evidence="6">Protein tyrosine phosphatase 1</fullName>
    </submittedName>
</protein>
<evidence type="ECO:0000256" key="2">
    <source>
        <dbReference type="ARBA" id="ARBA00022912"/>
    </source>
</evidence>
<dbReference type="Proteomes" id="UP000792671">
    <property type="component" value="Genome"/>
</dbReference>
<dbReference type="GO" id="GO:0004721">
    <property type="term" value="F:phosphoprotein phosphatase activity"/>
    <property type="evidence" value="ECO:0007669"/>
    <property type="project" value="UniProtKB-KW"/>
</dbReference>
<proteinExistence type="predicted"/>
<keyword evidence="1" id="KW-0378">Hydrolase</keyword>
<dbReference type="PANTHER" id="PTHR10367">
    <property type="entry name" value="MRNA-CAPPING ENZYME"/>
    <property type="match status" value="1"/>
</dbReference>
<feature type="domain" description="Tyrosine-protein phosphatase" evidence="4">
    <location>
        <begin position="14"/>
        <end position="154"/>
    </location>
</feature>
<dbReference type="PROSITE" id="PS00383">
    <property type="entry name" value="TYR_PHOSPHATASE_1"/>
    <property type="match status" value="1"/>
</dbReference>
<dbReference type="GeneID" id="15613893"/>
<dbReference type="PANTHER" id="PTHR10367:SF17">
    <property type="entry name" value="MRNA-CAPPING ENZYME"/>
    <property type="match status" value="1"/>
</dbReference>
<evidence type="ECO:0000259" key="5">
    <source>
        <dbReference type="PROSITE" id="PS50056"/>
    </source>
</evidence>
<dbReference type="PROSITE" id="PS50054">
    <property type="entry name" value="TYR_PHOSPHATASE_DUAL"/>
    <property type="match status" value="1"/>
</dbReference>
<comment type="catalytic activity">
    <reaction evidence="3">
        <text>O-phospho-L-seryl-[protein] + H2O = L-seryl-[protein] + phosphate</text>
        <dbReference type="Rhea" id="RHEA:20629"/>
        <dbReference type="Rhea" id="RHEA-COMP:9863"/>
        <dbReference type="Rhea" id="RHEA-COMP:11604"/>
        <dbReference type="ChEBI" id="CHEBI:15377"/>
        <dbReference type="ChEBI" id="CHEBI:29999"/>
        <dbReference type="ChEBI" id="CHEBI:43474"/>
        <dbReference type="ChEBI" id="CHEBI:83421"/>
    </reaction>
</comment>
<dbReference type="KEGG" id="vg:15613893"/>
<evidence type="ECO:0000256" key="1">
    <source>
        <dbReference type="ARBA" id="ARBA00022801"/>
    </source>
</evidence>